<protein>
    <recommendedName>
        <fullName evidence="4">Nicotinamide N-methyltransferase</fullName>
    </recommendedName>
</protein>
<dbReference type="Pfam" id="PF10294">
    <property type="entry name" value="Methyltransf_16"/>
    <property type="match status" value="1"/>
</dbReference>
<dbReference type="GO" id="GO:0005737">
    <property type="term" value="C:cytoplasm"/>
    <property type="evidence" value="ECO:0007669"/>
    <property type="project" value="TreeGrafter"/>
</dbReference>
<dbReference type="InterPro" id="IPR019410">
    <property type="entry name" value="Methyltransf_16"/>
</dbReference>
<dbReference type="InParanoid" id="W3X3Q1"/>
<evidence type="ECO:0000313" key="2">
    <source>
        <dbReference type="EMBL" id="ETS80042.1"/>
    </source>
</evidence>
<gene>
    <name evidence="2" type="ORF">PFICI_07571</name>
</gene>
<dbReference type="AlphaFoldDB" id="W3X3Q1"/>
<proteinExistence type="predicted"/>
<accession>W3X3Q1</accession>
<dbReference type="InterPro" id="IPR029063">
    <property type="entry name" value="SAM-dependent_MTases_sf"/>
</dbReference>
<keyword evidence="3" id="KW-1185">Reference proteome</keyword>
<dbReference type="PANTHER" id="PTHR14614">
    <property type="entry name" value="HEPATOCELLULAR CARCINOMA-ASSOCIATED ANTIGEN"/>
    <property type="match status" value="1"/>
</dbReference>
<dbReference type="GeneID" id="19272584"/>
<evidence type="ECO:0008006" key="4">
    <source>
        <dbReference type="Google" id="ProtNLM"/>
    </source>
</evidence>
<dbReference type="Gene3D" id="3.40.50.150">
    <property type="entry name" value="Vaccinia Virus protein VP39"/>
    <property type="match status" value="1"/>
</dbReference>
<dbReference type="GO" id="GO:0008757">
    <property type="term" value="F:S-adenosylmethionine-dependent methyltransferase activity"/>
    <property type="evidence" value="ECO:0007669"/>
    <property type="project" value="UniProtKB-ARBA"/>
</dbReference>
<dbReference type="RefSeq" id="XP_007834343.1">
    <property type="nucleotide sequence ID" value="XM_007836152.1"/>
</dbReference>
<dbReference type="KEGG" id="pfy:PFICI_07571"/>
<dbReference type="HOGENOM" id="CLU_032409_2_1_1"/>
<dbReference type="eggNOG" id="KOG2920">
    <property type="taxonomic scope" value="Eukaryota"/>
</dbReference>
<dbReference type="Proteomes" id="UP000030651">
    <property type="component" value="Unassembled WGS sequence"/>
</dbReference>
<dbReference type="PANTHER" id="PTHR14614:SF104">
    <property type="entry name" value="N-METHYLTRANSFERASE, PUTATIVE (AFU_ORTHOLOGUE AFUA_1G17750)-RELATED"/>
    <property type="match status" value="1"/>
</dbReference>
<sequence>MSLTQRLTSVTVSVDPEDFLGESLGVIFPDDVTTQHGDAANALRYTSPHLPKPFHIRLADPDTEDERRLFSHYLWNASLLLAEFVEAGSLGLKLDKPLGCGASAAGDDTGDSLPAPRPGRLSESSFDVGGLSTIELGSGTALPSIMAAVLSASRVAATDYPAPPIMEILRTNVSSNTQAAFAPVGRSVASSVVVEGHAWGEVSSEAFAAEHRGRFDRVLACDCLWMPWQHDNLRRSIEWFLSDDGNARAWLVAGFHTGRHNMSGFFDTDKLAAAGLELESIWERDVEGEERDWAVERLDDGNRKRWLVVASLKKLPKLQS</sequence>
<reference evidence="3" key="1">
    <citation type="journal article" date="2015" name="BMC Genomics">
        <title>Genomic and transcriptomic analysis of the endophytic fungus Pestalotiopsis fici reveals its lifestyle and high potential for synthesis of natural products.</title>
        <authorList>
            <person name="Wang X."/>
            <person name="Zhang X."/>
            <person name="Liu L."/>
            <person name="Xiang M."/>
            <person name="Wang W."/>
            <person name="Sun X."/>
            <person name="Che Y."/>
            <person name="Guo L."/>
            <person name="Liu G."/>
            <person name="Guo L."/>
            <person name="Wang C."/>
            <person name="Yin W.B."/>
            <person name="Stadler M."/>
            <person name="Zhang X."/>
            <person name="Liu X."/>
        </authorList>
    </citation>
    <scope>NUCLEOTIDE SEQUENCE [LARGE SCALE GENOMIC DNA]</scope>
    <source>
        <strain evidence="3">W106-1 / CGMCC3.15140</strain>
    </source>
</reference>
<evidence type="ECO:0000313" key="3">
    <source>
        <dbReference type="Proteomes" id="UP000030651"/>
    </source>
</evidence>
<dbReference type="OrthoDB" id="407325at2759"/>
<name>W3X3Q1_PESFW</name>
<organism evidence="2 3">
    <name type="scientific">Pestalotiopsis fici (strain W106-1 / CGMCC3.15140)</name>
    <dbReference type="NCBI Taxonomy" id="1229662"/>
    <lineage>
        <taxon>Eukaryota</taxon>
        <taxon>Fungi</taxon>
        <taxon>Dikarya</taxon>
        <taxon>Ascomycota</taxon>
        <taxon>Pezizomycotina</taxon>
        <taxon>Sordariomycetes</taxon>
        <taxon>Xylariomycetidae</taxon>
        <taxon>Amphisphaeriales</taxon>
        <taxon>Sporocadaceae</taxon>
        <taxon>Pestalotiopsis</taxon>
    </lineage>
</organism>
<dbReference type="OMA" id="RARWCIV"/>
<feature type="region of interest" description="Disordered" evidence="1">
    <location>
        <begin position="104"/>
        <end position="124"/>
    </location>
</feature>
<dbReference type="EMBL" id="KI912113">
    <property type="protein sequence ID" value="ETS80042.1"/>
    <property type="molecule type" value="Genomic_DNA"/>
</dbReference>
<evidence type="ECO:0000256" key="1">
    <source>
        <dbReference type="SAM" id="MobiDB-lite"/>
    </source>
</evidence>